<gene>
    <name evidence="7" type="ORF">D1B32_17240</name>
</gene>
<evidence type="ECO:0000259" key="6">
    <source>
        <dbReference type="Pfam" id="PF02776"/>
    </source>
</evidence>
<evidence type="ECO:0000313" key="7">
    <source>
        <dbReference type="EMBL" id="RHW30315.1"/>
    </source>
</evidence>
<feature type="domain" description="Thiamine pyrophosphate enzyme TPP-binding" evidence="5">
    <location>
        <begin position="384"/>
        <end position="530"/>
    </location>
</feature>
<evidence type="ECO:0000259" key="4">
    <source>
        <dbReference type="Pfam" id="PF00205"/>
    </source>
</evidence>
<dbReference type="InterPro" id="IPR045229">
    <property type="entry name" value="TPP_enz"/>
</dbReference>
<dbReference type="PANTHER" id="PTHR18968:SF120">
    <property type="entry name" value="ACETOLACTATE SYNTHASE LARGE SUBUNIT"/>
    <property type="match status" value="1"/>
</dbReference>
<name>A0A417YCF2_9BACI</name>
<feature type="domain" description="Thiamine pyrophosphate enzyme N-terminal TPP-binding" evidence="6">
    <location>
        <begin position="4"/>
        <end position="118"/>
    </location>
</feature>
<dbReference type="OrthoDB" id="4494979at2"/>
<dbReference type="FunFam" id="3.40.50.970:FF:000007">
    <property type="entry name" value="Acetolactate synthase"/>
    <property type="match status" value="1"/>
</dbReference>
<dbReference type="Pfam" id="PF02776">
    <property type="entry name" value="TPP_enzyme_N"/>
    <property type="match status" value="1"/>
</dbReference>
<dbReference type="GO" id="GO:0003984">
    <property type="term" value="F:acetolactate synthase activity"/>
    <property type="evidence" value="ECO:0007669"/>
    <property type="project" value="TreeGrafter"/>
</dbReference>
<keyword evidence="2 3" id="KW-0786">Thiamine pyrophosphate</keyword>
<dbReference type="SUPFAM" id="SSF52518">
    <property type="entry name" value="Thiamin diphosphate-binding fold (THDP-binding)"/>
    <property type="match status" value="2"/>
</dbReference>
<comment type="similarity">
    <text evidence="1 3">Belongs to the TPP enzyme family.</text>
</comment>
<dbReference type="CDD" id="cd00568">
    <property type="entry name" value="TPP_enzymes"/>
    <property type="match status" value="1"/>
</dbReference>
<dbReference type="CDD" id="cd07035">
    <property type="entry name" value="TPP_PYR_POX_like"/>
    <property type="match status" value="1"/>
</dbReference>
<dbReference type="NCBIfam" id="NF006052">
    <property type="entry name" value="PRK08199.1"/>
    <property type="match status" value="1"/>
</dbReference>
<dbReference type="InterPro" id="IPR029035">
    <property type="entry name" value="DHS-like_NAD/FAD-binding_dom"/>
</dbReference>
<evidence type="ECO:0000256" key="2">
    <source>
        <dbReference type="ARBA" id="ARBA00023052"/>
    </source>
</evidence>
<proteinExistence type="inferred from homology"/>
<sequence length="552" mass="61020">MKRTGGQRVVEVLRKEGVRKVFGVPGESYLAVMDAFYDHSDIEYISARQEGGASFMAEAYAKASGDVGVCMATRGPGATNLSIGIHTAQQDSTPLVALIGQVERSFKNREAFQEVDFVPFFSHLCKWTVEIDQADRVPELLHRAFHIARSGRPGPVLVSLPEDMLEDLTGDVTHTPYHVNSIQPNTESVKQAVSELSKAEKPIIIAGGGVDLAKAQPELIQIAETLQIPVVTAFRRFTAFPNSHPNYVGSLGMGAPAYLLDYIKECDLILALGTRFTQLATNNYTLLNENTRLIHVDISPDVLGKVYTPTLPIVSDVKEFTKELLKNIEPIKNQQRSYNLNEINKKYNTYSTTKEDYSEDYVDMDGMMHDLIQRLPKDSIITNDAGNFFTWLSRYYRFDQADTYIGPTSGAMGYGLPAAIGAKFAKSERVVVSFSGDGGYMMTMQEFETAVRYNIPVIAIVVNNSIYGTIRSHQENKYPGRVVGTELTSPNFAKVAENFGGYGERVEKNADFIPALERALSAGKPALIEVLTNPEILTAGQEKNVKIQTLTQ</sequence>
<dbReference type="Gene3D" id="3.40.50.1220">
    <property type="entry name" value="TPP-binding domain"/>
    <property type="match status" value="1"/>
</dbReference>
<dbReference type="InterPro" id="IPR012000">
    <property type="entry name" value="Thiamin_PyroP_enz_cen_dom"/>
</dbReference>
<evidence type="ECO:0000256" key="1">
    <source>
        <dbReference type="ARBA" id="ARBA00007812"/>
    </source>
</evidence>
<dbReference type="PANTHER" id="PTHR18968">
    <property type="entry name" value="THIAMINE PYROPHOSPHATE ENZYMES"/>
    <property type="match status" value="1"/>
</dbReference>
<dbReference type="Pfam" id="PF00205">
    <property type="entry name" value="TPP_enzyme_M"/>
    <property type="match status" value="1"/>
</dbReference>
<comment type="caution">
    <text evidence="7">The sequence shown here is derived from an EMBL/GenBank/DDBJ whole genome shotgun (WGS) entry which is preliminary data.</text>
</comment>
<dbReference type="InterPro" id="IPR012001">
    <property type="entry name" value="Thiamin_PyroP_enz_TPP-bd_dom"/>
</dbReference>
<dbReference type="Gene3D" id="3.40.50.970">
    <property type="match status" value="2"/>
</dbReference>
<dbReference type="InterPro" id="IPR011766">
    <property type="entry name" value="TPP_enzyme_TPP-bd"/>
</dbReference>
<dbReference type="Proteomes" id="UP000285456">
    <property type="component" value="Unassembled WGS sequence"/>
</dbReference>
<dbReference type="Pfam" id="PF02775">
    <property type="entry name" value="TPP_enzyme_C"/>
    <property type="match status" value="1"/>
</dbReference>
<dbReference type="GO" id="GO:0030976">
    <property type="term" value="F:thiamine pyrophosphate binding"/>
    <property type="evidence" value="ECO:0007669"/>
    <property type="project" value="InterPro"/>
</dbReference>
<dbReference type="GO" id="GO:0009099">
    <property type="term" value="P:L-valine biosynthetic process"/>
    <property type="evidence" value="ECO:0007669"/>
    <property type="project" value="TreeGrafter"/>
</dbReference>
<protein>
    <submittedName>
        <fullName evidence="7">Acetolactate synthase</fullName>
    </submittedName>
</protein>
<dbReference type="EMBL" id="QWEH01000014">
    <property type="protein sequence ID" value="RHW30315.1"/>
    <property type="molecule type" value="Genomic_DNA"/>
</dbReference>
<dbReference type="InterPro" id="IPR029061">
    <property type="entry name" value="THDP-binding"/>
</dbReference>
<dbReference type="GO" id="GO:0050660">
    <property type="term" value="F:flavin adenine dinucleotide binding"/>
    <property type="evidence" value="ECO:0007669"/>
    <property type="project" value="TreeGrafter"/>
</dbReference>
<accession>A0A417YCF2</accession>
<keyword evidence="8" id="KW-1185">Reference proteome</keyword>
<dbReference type="GO" id="GO:0005948">
    <property type="term" value="C:acetolactate synthase complex"/>
    <property type="evidence" value="ECO:0007669"/>
    <property type="project" value="TreeGrafter"/>
</dbReference>
<reference evidence="7 8" key="1">
    <citation type="journal article" date="2007" name="Int. J. Syst. Evol. Microbiol.">
        <title>Oceanobacillus profundus sp. nov., isolated from a deep-sea sediment core.</title>
        <authorList>
            <person name="Kim Y.G."/>
            <person name="Choi D.H."/>
            <person name="Hyun S."/>
            <person name="Cho B.C."/>
        </authorList>
    </citation>
    <scope>NUCLEOTIDE SEQUENCE [LARGE SCALE GENOMIC DNA]</scope>
    <source>
        <strain evidence="7 8">DSM 18246</strain>
    </source>
</reference>
<dbReference type="AlphaFoldDB" id="A0A417YCF2"/>
<organism evidence="7 8">
    <name type="scientific">Oceanobacillus profundus</name>
    <dbReference type="NCBI Taxonomy" id="372463"/>
    <lineage>
        <taxon>Bacteria</taxon>
        <taxon>Bacillati</taxon>
        <taxon>Bacillota</taxon>
        <taxon>Bacilli</taxon>
        <taxon>Bacillales</taxon>
        <taxon>Bacillaceae</taxon>
        <taxon>Oceanobacillus</taxon>
    </lineage>
</organism>
<dbReference type="SUPFAM" id="SSF52467">
    <property type="entry name" value="DHS-like NAD/FAD-binding domain"/>
    <property type="match status" value="1"/>
</dbReference>
<dbReference type="GO" id="GO:0009097">
    <property type="term" value="P:isoleucine biosynthetic process"/>
    <property type="evidence" value="ECO:0007669"/>
    <property type="project" value="TreeGrafter"/>
</dbReference>
<evidence type="ECO:0000259" key="5">
    <source>
        <dbReference type="Pfam" id="PF02775"/>
    </source>
</evidence>
<dbReference type="GO" id="GO:0000287">
    <property type="term" value="F:magnesium ion binding"/>
    <property type="evidence" value="ECO:0007669"/>
    <property type="project" value="InterPro"/>
</dbReference>
<evidence type="ECO:0000256" key="3">
    <source>
        <dbReference type="RuleBase" id="RU362132"/>
    </source>
</evidence>
<evidence type="ECO:0000313" key="8">
    <source>
        <dbReference type="Proteomes" id="UP000285456"/>
    </source>
</evidence>
<feature type="domain" description="Thiamine pyrophosphate enzyme central" evidence="4">
    <location>
        <begin position="189"/>
        <end position="324"/>
    </location>
</feature>
<dbReference type="RefSeq" id="WP_095308205.1">
    <property type="nucleotide sequence ID" value="NZ_JAMAWL010000014.1"/>
</dbReference>